<organism evidence="1 2">
    <name type="scientific">Hericium alpestre</name>
    <dbReference type="NCBI Taxonomy" id="135208"/>
    <lineage>
        <taxon>Eukaryota</taxon>
        <taxon>Fungi</taxon>
        <taxon>Dikarya</taxon>
        <taxon>Basidiomycota</taxon>
        <taxon>Agaricomycotina</taxon>
        <taxon>Agaricomycetes</taxon>
        <taxon>Russulales</taxon>
        <taxon>Hericiaceae</taxon>
        <taxon>Hericium</taxon>
    </lineage>
</organism>
<protein>
    <submittedName>
        <fullName evidence="1">Uncharacterized protein</fullName>
    </submittedName>
</protein>
<accession>A0A4Y9ZQC1</accession>
<proteinExistence type="predicted"/>
<dbReference type="Proteomes" id="UP000298061">
    <property type="component" value="Unassembled WGS sequence"/>
</dbReference>
<evidence type="ECO:0000313" key="1">
    <source>
        <dbReference type="EMBL" id="TFY76247.1"/>
    </source>
</evidence>
<keyword evidence="2" id="KW-1185">Reference proteome</keyword>
<comment type="caution">
    <text evidence="1">The sequence shown here is derived from an EMBL/GenBank/DDBJ whole genome shotgun (WGS) entry which is preliminary data.</text>
</comment>
<sequence length="768" mass="86684">MSAFDPVVVRTLIRNTLPLACQKSFETEWKSAVDQRVKSWLKHRTTAKSSRPQARAQFEWDANVVKYVDHINKLTKAGPSGSFLPNGLPLYGPRFVPPTYRDLTRRQKAPKIDPELTYLKPLHVIHPFYFPEVDSACPVCGSTNYGWEGWNTKGHRDVHGIDKEEYVIGVQFRCDGACQNEHVRVCAENKTRSKEEKVPEPNFNFATTNPVFWQNWELWALPRGMPVFFKHCGVTPELLDLIVEVRPSTTSSGLSENIRQLHMLEHGRAFLKYIQTYRKAHTASWLDYYALKPLASPFESEFGGSSISDEIISEVYLEFTSRSRQGESEEYMRTLHGICISMDATFKVVNKAVIVDNKRRWTTVMKGGITSTINEHTETLIWRMCQSQKNVEMMEALDGYARRCKELNVDPPEITVVDSCCHFRGAILQSLPKTLVVLDVYHLNGRYLAAVVDGMKNPHRSAVSRDVVDCILKMRAAKGKPAEYWSQAEQEQKLEDMYQKWVKKGTVWSAAAQKVHEDQLAHVKKGCLARSRQDIRTDGSRIEGTNRHWNSIMRSHPCGVELFSGLVHDFVHRRNMRIGTARVEGKSVISAADQFLASTGGSHHVHLSDHIAKHWNEALAQVERKANSQTTLTDRPRLPIVNSGETFGLVAPDHVKTAFNGVLEAEAKKHKVILPTKEECELPDDLVELAEQDDPAEVDSQSSAILRSMHIDPSLRLILQSDPAGLTMMTKSHLPKSATVAAGEATNLSITTTVHLPLSSCDRFHDMC</sequence>
<dbReference type="EMBL" id="SFCI01001267">
    <property type="protein sequence ID" value="TFY76247.1"/>
    <property type="molecule type" value="Genomic_DNA"/>
</dbReference>
<gene>
    <name evidence="1" type="ORF">EWM64_g7763</name>
</gene>
<dbReference type="AlphaFoldDB" id="A0A4Y9ZQC1"/>
<reference evidence="1 2" key="1">
    <citation type="submission" date="2019-02" db="EMBL/GenBank/DDBJ databases">
        <title>Genome sequencing of the rare red list fungi Hericium alpestre (H. flagellum).</title>
        <authorList>
            <person name="Buettner E."/>
            <person name="Kellner H."/>
        </authorList>
    </citation>
    <scope>NUCLEOTIDE SEQUENCE [LARGE SCALE GENOMIC DNA]</scope>
    <source>
        <strain evidence="1 2">DSM 108284</strain>
    </source>
</reference>
<evidence type="ECO:0000313" key="2">
    <source>
        <dbReference type="Proteomes" id="UP000298061"/>
    </source>
</evidence>
<dbReference type="OrthoDB" id="2638305at2759"/>
<name>A0A4Y9ZQC1_9AGAM</name>